<dbReference type="EMBL" id="CP000112">
    <property type="protein sequence ID" value="ABB38591.1"/>
    <property type="molecule type" value="Genomic_DNA"/>
</dbReference>
<dbReference type="KEGG" id="dde:Dde_1794"/>
<protein>
    <submittedName>
        <fullName evidence="1">Putative cytoplasmic protein</fullName>
    </submittedName>
</protein>
<dbReference type="eggNOG" id="COG3370">
    <property type="taxonomic scope" value="Bacteria"/>
</dbReference>
<dbReference type="InterPro" id="IPR003787">
    <property type="entry name" value="Sulphur_relay_DsrE/F-like"/>
</dbReference>
<dbReference type="SUPFAM" id="SSF75169">
    <property type="entry name" value="DsrEFH-like"/>
    <property type="match status" value="1"/>
</dbReference>
<keyword evidence="2" id="KW-1185">Reference proteome</keyword>
<evidence type="ECO:0000313" key="2">
    <source>
        <dbReference type="Proteomes" id="UP000002710"/>
    </source>
</evidence>
<name>Q310Q5_OLEA2</name>
<reference evidence="1 2" key="1">
    <citation type="journal article" date="2011" name="J. Bacteriol.">
        <title>Complete genome sequence and updated annotation of Desulfovibrio alaskensis G20.</title>
        <authorList>
            <person name="Hauser L.J."/>
            <person name="Land M.L."/>
            <person name="Brown S.D."/>
            <person name="Larimer F."/>
            <person name="Keller K.L."/>
            <person name="Rapp-Giles B.J."/>
            <person name="Price M.N."/>
            <person name="Lin M."/>
            <person name="Bruce D.C."/>
            <person name="Detter J.C."/>
            <person name="Tapia R."/>
            <person name="Han C.S."/>
            <person name="Goodwin L.A."/>
            <person name="Cheng J.F."/>
            <person name="Pitluck S."/>
            <person name="Copeland A."/>
            <person name="Lucas S."/>
            <person name="Nolan M."/>
            <person name="Lapidus A.L."/>
            <person name="Palumbo A.V."/>
            <person name="Wall J.D."/>
        </authorList>
    </citation>
    <scope>NUCLEOTIDE SEQUENCE [LARGE SCALE GENOMIC DNA]</scope>
    <source>
        <strain evidence="2">ATCC BAA 1058 / DSM 17464 / G20</strain>
    </source>
</reference>
<dbReference type="AlphaFoldDB" id="Q310Q5"/>
<sequence length="115" mass="12344">MKKVVLFPFNGEEMCFIHVLLNAGDMKRKGYDVRLVVEGAAVALLPRLANPEHPMHQLFARVAESGILYGACKACSAKLGVADAVIAAGITLVGEMGGHPAMSDWIDEGFQVITF</sequence>
<gene>
    <name evidence="1" type="ordered locus">Dde_1794</name>
</gene>
<dbReference type="Gene3D" id="3.40.1260.10">
    <property type="entry name" value="DsrEFH-like"/>
    <property type="match status" value="1"/>
</dbReference>
<accession>Q310Q5</accession>
<dbReference type="STRING" id="207559.Dde_1794"/>
<dbReference type="Pfam" id="PF02635">
    <property type="entry name" value="DsrE"/>
    <property type="match status" value="1"/>
</dbReference>
<dbReference type="Proteomes" id="UP000002710">
    <property type="component" value="Chromosome"/>
</dbReference>
<dbReference type="RefSeq" id="WP_011367721.1">
    <property type="nucleotide sequence ID" value="NC_007519.1"/>
</dbReference>
<dbReference type="HOGENOM" id="CLU_167520_1_0_7"/>
<proteinExistence type="predicted"/>
<evidence type="ECO:0000313" key="1">
    <source>
        <dbReference type="EMBL" id="ABB38591.1"/>
    </source>
</evidence>
<dbReference type="InterPro" id="IPR027396">
    <property type="entry name" value="DsrEFH-like"/>
</dbReference>
<organism evidence="1 2">
    <name type="scientific">Oleidesulfovibrio alaskensis (strain ATCC BAA-1058 / DSM 17464 / G20)</name>
    <name type="common">Desulfovibrio alaskensis</name>
    <dbReference type="NCBI Taxonomy" id="207559"/>
    <lineage>
        <taxon>Bacteria</taxon>
        <taxon>Pseudomonadati</taxon>
        <taxon>Thermodesulfobacteriota</taxon>
        <taxon>Desulfovibrionia</taxon>
        <taxon>Desulfovibrionales</taxon>
        <taxon>Desulfovibrionaceae</taxon>
        <taxon>Oleidesulfovibrio</taxon>
    </lineage>
</organism>